<protein>
    <submittedName>
        <fullName evidence="1">Uncharacterized protein</fullName>
    </submittedName>
</protein>
<evidence type="ECO:0000313" key="2">
    <source>
        <dbReference type="Proteomes" id="UP000030598"/>
    </source>
</evidence>
<proteinExistence type="predicted"/>
<dbReference type="Proteomes" id="UP000030598">
    <property type="component" value="Unassembled WGS sequence"/>
</dbReference>
<sequence length="40" mass="4369">MIGVKNGKTVGMMLSTVQKDAVTGSRKDETSINYFPESTF</sequence>
<name>A0A0A1ZGX2_PROMR</name>
<organism evidence="1 2">
    <name type="scientific">Prochlorococcus marinus str. GP2</name>
    <dbReference type="NCBI Taxonomy" id="59925"/>
    <lineage>
        <taxon>Bacteria</taxon>
        <taxon>Bacillati</taxon>
        <taxon>Cyanobacteriota</taxon>
        <taxon>Cyanophyceae</taxon>
        <taxon>Synechococcales</taxon>
        <taxon>Prochlorococcaceae</taxon>
        <taxon>Prochlorococcus</taxon>
    </lineage>
</organism>
<accession>A0A0A1ZGX2</accession>
<reference evidence="2" key="1">
    <citation type="journal article" date="2014" name="Sci. Data">
        <title>Genomes of diverse isolates of the marine cyanobacterium Prochlorococcus.</title>
        <authorList>
            <person name="Biller S."/>
            <person name="Berube P."/>
            <person name="Thompson J."/>
            <person name="Kelly L."/>
            <person name="Roggensack S."/>
            <person name="Awad L."/>
            <person name="Roache-Johnson K."/>
            <person name="Ding H."/>
            <person name="Giovannoni S.J."/>
            <person name="Moore L.R."/>
            <person name="Chisholm S.W."/>
        </authorList>
    </citation>
    <scope>NUCLEOTIDE SEQUENCE [LARGE SCALE GENOMIC DNA]</scope>
    <source>
        <strain evidence="2">GP2</strain>
    </source>
</reference>
<comment type="caution">
    <text evidence="1">The sequence shown here is derived from an EMBL/GenBank/DDBJ whole genome shotgun (WGS) entry which is preliminary data.</text>
</comment>
<dbReference type="STRING" id="59925.EU91_0595"/>
<evidence type="ECO:0000313" key="1">
    <source>
        <dbReference type="EMBL" id="KGF88660.1"/>
    </source>
</evidence>
<dbReference type="EMBL" id="JNAH01000003">
    <property type="protein sequence ID" value="KGF88660.1"/>
    <property type="molecule type" value="Genomic_DNA"/>
</dbReference>
<gene>
    <name evidence="1" type="ORF">EU91_0595</name>
</gene>
<dbReference type="AlphaFoldDB" id="A0A0A1ZGX2"/>